<protein>
    <submittedName>
        <fullName evidence="2">Uncharacterized protein</fullName>
    </submittedName>
</protein>
<proteinExistence type="predicted"/>
<feature type="region of interest" description="Disordered" evidence="1">
    <location>
        <begin position="104"/>
        <end position="155"/>
    </location>
</feature>
<organism evidence="2 3">
    <name type="scientific">Ectocarpus siliculosus</name>
    <name type="common">Brown alga</name>
    <name type="synonym">Conferva siliculosa</name>
    <dbReference type="NCBI Taxonomy" id="2880"/>
    <lineage>
        <taxon>Eukaryota</taxon>
        <taxon>Sar</taxon>
        <taxon>Stramenopiles</taxon>
        <taxon>Ochrophyta</taxon>
        <taxon>PX clade</taxon>
        <taxon>Phaeophyceae</taxon>
        <taxon>Ectocarpales</taxon>
        <taxon>Ectocarpaceae</taxon>
        <taxon>Ectocarpus</taxon>
    </lineage>
</organism>
<sequence>MPPPPDASAFLTPRRQPAAGMLPFGSPDDRGSNFFEGGDGHDETGENLDGTGGTTGGGGGGGGGGDGGKGGFKRGFKRMLHGVPSPSHFRRSMSFQGSLTAISSAANRVATGAMTPIRRRRERREGRKGRAGAGGDGDGDGDATPGTSPTRDDGF</sequence>
<evidence type="ECO:0000313" key="3">
    <source>
        <dbReference type="Proteomes" id="UP000002630"/>
    </source>
</evidence>
<dbReference type="EMBL" id="FN649760">
    <property type="protein sequence ID" value="CBJ34080.1"/>
    <property type="molecule type" value="Genomic_DNA"/>
</dbReference>
<dbReference type="InParanoid" id="D7G947"/>
<evidence type="ECO:0000256" key="1">
    <source>
        <dbReference type="SAM" id="MobiDB-lite"/>
    </source>
</evidence>
<dbReference type="Proteomes" id="UP000002630">
    <property type="component" value="Unassembled WGS sequence"/>
</dbReference>
<feature type="region of interest" description="Disordered" evidence="1">
    <location>
        <begin position="1"/>
        <end position="91"/>
    </location>
</feature>
<gene>
    <name evidence="2" type="ORF">Esi_0950_0001</name>
</gene>
<evidence type="ECO:0000313" key="2">
    <source>
        <dbReference type="EMBL" id="CBJ34080.1"/>
    </source>
</evidence>
<reference evidence="2 3" key="1">
    <citation type="journal article" date="2010" name="Nature">
        <title>The Ectocarpus genome and the independent evolution of multicellularity in brown algae.</title>
        <authorList>
            <person name="Cock J.M."/>
            <person name="Sterck L."/>
            <person name="Rouze P."/>
            <person name="Scornet D."/>
            <person name="Allen A.E."/>
            <person name="Amoutzias G."/>
            <person name="Anthouard V."/>
            <person name="Artiguenave F."/>
            <person name="Aury J.M."/>
            <person name="Badger J.H."/>
            <person name="Beszteri B."/>
            <person name="Billiau K."/>
            <person name="Bonnet E."/>
            <person name="Bothwell J.H."/>
            <person name="Bowler C."/>
            <person name="Boyen C."/>
            <person name="Brownlee C."/>
            <person name="Carrano C.J."/>
            <person name="Charrier B."/>
            <person name="Cho G.Y."/>
            <person name="Coelho S.M."/>
            <person name="Collen J."/>
            <person name="Corre E."/>
            <person name="Da Silva C."/>
            <person name="Delage L."/>
            <person name="Delaroque N."/>
            <person name="Dittami S.M."/>
            <person name="Doulbeau S."/>
            <person name="Elias M."/>
            <person name="Farnham G."/>
            <person name="Gachon C.M."/>
            <person name="Gschloessl B."/>
            <person name="Heesch S."/>
            <person name="Jabbari K."/>
            <person name="Jubin C."/>
            <person name="Kawai H."/>
            <person name="Kimura K."/>
            <person name="Kloareg B."/>
            <person name="Kupper F.C."/>
            <person name="Lang D."/>
            <person name="Le Bail A."/>
            <person name="Leblanc C."/>
            <person name="Lerouge P."/>
            <person name="Lohr M."/>
            <person name="Lopez P.J."/>
            <person name="Martens C."/>
            <person name="Maumus F."/>
            <person name="Michel G."/>
            <person name="Miranda-Saavedra D."/>
            <person name="Morales J."/>
            <person name="Moreau H."/>
            <person name="Motomura T."/>
            <person name="Nagasato C."/>
            <person name="Napoli C.A."/>
            <person name="Nelson D.R."/>
            <person name="Nyvall-Collen P."/>
            <person name="Peters A.F."/>
            <person name="Pommier C."/>
            <person name="Potin P."/>
            <person name="Poulain J."/>
            <person name="Quesneville H."/>
            <person name="Read B."/>
            <person name="Rensing S.A."/>
            <person name="Ritter A."/>
            <person name="Rousvoal S."/>
            <person name="Samanta M."/>
            <person name="Samson G."/>
            <person name="Schroeder D.C."/>
            <person name="Segurens B."/>
            <person name="Strittmatter M."/>
            <person name="Tonon T."/>
            <person name="Tregear J.W."/>
            <person name="Valentin K."/>
            <person name="von Dassow P."/>
            <person name="Yamagishi T."/>
            <person name="Van de Peer Y."/>
            <person name="Wincker P."/>
        </authorList>
    </citation>
    <scope>NUCLEOTIDE SEQUENCE [LARGE SCALE GENOMIC DNA]</scope>
    <source>
        <strain evidence="3">Ec32 / CCAP1310/4</strain>
    </source>
</reference>
<keyword evidence="3" id="KW-1185">Reference proteome</keyword>
<dbReference type="AlphaFoldDB" id="D7G947"/>
<feature type="compositionally biased region" description="Gly residues" evidence="1">
    <location>
        <begin position="50"/>
        <end position="70"/>
    </location>
</feature>
<feature type="compositionally biased region" description="Basic residues" evidence="1">
    <location>
        <begin position="71"/>
        <end position="80"/>
    </location>
</feature>
<accession>D7G947</accession>
<feature type="compositionally biased region" description="Basic residues" evidence="1">
    <location>
        <begin position="117"/>
        <end position="130"/>
    </location>
</feature>
<name>D7G947_ECTSI</name>